<sequence>DIKHRTLNIEPVKLFGTDYPTKDGSCVRDYVHVIDIAQAHILALETIEQLSGRAYNLGNGEGYSVLEVVEAARKATHAEIPVKISPRRAGDPAVLVASSRRAKEELGWRPKFPELEAIIESAWTWMKKHPKGY</sequence>
<accession>X1N1T8</accession>
<feature type="domain" description="NAD(P)-binding" evidence="2">
    <location>
        <begin position="23"/>
        <end position="112"/>
    </location>
</feature>
<evidence type="ECO:0000259" key="2">
    <source>
        <dbReference type="Pfam" id="PF16363"/>
    </source>
</evidence>
<gene>
    <name evidence="3" type="ORF">S06H3_44238</name>
</gene>
<dbReference type="Gene3D" id="3.90.25.10">
    <property type="entry name" value="UDP-galactose 4-epimerase, domain 1"/>
    <property type="match status" value="2"/>
</dbReference>
<reference evidence="3" key="1">
    <citation type="journal article" date="2014" name="Front. Microbiol.">
        <title>High frequency of phylogenetically diverse reductive dehalogenase-homologous genes in deep subseafloor sedimentary metagenomes.</title>
        <authorList>
            <person name="Kawai M."/>
            <person name="Futagami T."/>
            <person name="Toyoda A."/>
            <person name="Takaki Y."/>
            <person name="Nishi S."/>
            <person name="Hori S."/>
            <person name="Arai W."/>
            <person name="Tsubouchi T."/>
            <person name="Morono Y."/>
            <person name="Uchiyama I."/>
            <person name="Ito T."/>
            <person name="Fujiyama A."/>
            <person name="Inagaki F."/>
            <person name="Takami H."/>
        </authorList>
    </citation>
    <scope>NUCLEOTIDE SEQUENCE</scope>
    <source>
        <strain evidence="3">Expedition CK06-06</strain>
    </source>
</reference>
<name>X1N1T8_9ZZZZ</name>
<comment type="caution">
    <text evidence="3">The sequence shown here is derived from an EMBL/GenBank/DDBJ whole genome shotgun (WGS) entry which is preliminary data.</text>
</comment>
<comment type="similarity">
    <text evidence="1">Belongs to the NAD(P)-dependent epimerase/dehydratase family.</text>
</comment>
<organism evidence="3">
    <name type="scientific">marine sediment metagenome</name>
    <dbReference type="NCBI Taxonomy" id="412755"/>
    <lineage>
        <taxon>unclassified sequences</taxon>
        <taxon>metagenomes</taxon>
        <taxon>ecological metagenomes</taxon>
    </lineage>
</organism>
<protein>
    <recommendedName>
        <fullName evidence="2">NAD(P)-binding domain-containing protein</fullName>
    </recommendedName>
</protein>
<feature type="non-terminal residue" evidence="3">
    <location>
        <position position="1"/>
    </location>
</feature>
<evidence type="ECO:0000256" key="1">
    <source>
        <dbReference type="ARBA" id="ARBA00007637"/>
    </source>
</evidence>
<dbReference type="SUPFAM" id="SSF51735">
    <property type="entry name" value="NAD(P)-binding Rossmann-fold domains"/>
    <property type="match status" value="1"/>
</dbReference>
<dbReference type="InterPro" id="IPR016040">
    <property type="entry name" value="NAD(P)-bd_dom"/>
</dbReference>
<dbReference type="PANTHER" id="PTHR43725">
    <property type="entry name" value="UDP-GLUCOSE 4-EPIMERASE"/>
    <property type="match status" value="1"/>
</dbReference>
<dbReference type="Pfam" id="PF16363">
    <property type="entry name" value="GDP_Man_Dehyd"/>
    <property type="match status" value="1"/>
</dbReference>
<dbReference type="EMBL" id="BARV01027497">
    <property type="protein sequence ID" value="GAI37952.1"/>
    <property type="molecule type" value="Genomic_DNA"/>
</dbReference>
<dbReference type="InterPro" id="IPR036291">
    <property type="entry name" value="NAD(P)-bd_dom_sf"/>
</dbReference>
<dbReference type="AlphaFoldDB" id="X1N1T8"/>
<evidence type="ECO:0000313" key="3">
    <source>
        <dbReference type="EMBL" id="GAI37952.1"/>
    </source>
</evidence>
<dbReference type="PANTHER" id="PTHR43725:SF53">
    <property type="entry name" value="UDP-ARABINOSE 4-EPIMERASE 1"/>
    <property type="match status" value="1"/>
</dbReference>
<proteinExistence type="inferred from homology"/>
<dbReference type="GO" id="GO:0033499">
    <property type="term" value="P:galactose catabolic process via UDP-galactose, Leloir pathway"/>
    <property type="evidence" value="ECO:0007669"/>
    <property type="project" value="TreeGrafter"/>
</dbReference>